<protein>
    <submittedName>
        <fullName evidence="2">Uncharacterized protein</fullName>
    </submittedName>
</protein>
<organism evidence="2 3">
    <name type="scientific">Elysia marginata</name>
    <dbReference type="NCBI Taxonomy" id="1093978"/>
    <lineage>
        <taxon>Eukaryota</taxon>
        <taxon>Metazoa</taxon>
        <taxon>Spiralia</taxon>
        <taxon>Lophotrochozoa</taxon>
        <taxon>Mollusca</taxon>
        <taxon>Gastropoda</taxon>
        <taxon>Heterobranchia</taxon>
        <taxon>Euthyneura</taxon>
        <taxon>Panpulmonata</taxon>
        <taxon>Sacoglossa</taxon>
        <taxon>Placobranchoidea</taxon>
        <taxon>Plakobranchidae</taxon>
        <taxon>Elysia</taxon>
    </lineage>
</organism>
<name>A0AAV4JTA7_9GAST</name>
<accession>A0AAV4JTA7</accession>
<gene>
    <name evidence="2" type="ORF">ElyMa_007015300</name>
</gene>
<sequence length="158" mass="17729">MPVATNITTNGVKHTMNIIQIHNTDKTALFSLDPDAFVDCVDVEVLHSSVFLSWMMMNVVEIRTRQKQKKDGIDPSPEEDTSETEITVRKEHAEATQSTIAEAKKLTLVVSLSPNLRYTMTLTLLLNIPNIAMIPVRPKVFTSKNTLYVLKLTIGMML</sequence>
<evidence type="ECO:0000313" key="3">
    <source>
        <dbReference type="Proteomes" id="UP000762676"/>
    </source>
</evidence>
<reference evidence="2 3" key="1">
    <citation type="journal article" date="2021" name="Elife">
        <title>Chloroplast acquisition without the gene transfer in kleptoplastic sea slugs, Plakobranchus ocellatus.</title>
        <authorList>
            <person name="Maeda T."/>
            <person name="Takahashi S."/>
            <person name="Yoshida T."/>
            <person name="Shimamura S."/>
            <person name="Takaki Y."/>
            <person name="Nagai Y."/>
            <person name="Toyoda A."/>
            <person name="Suzuki Y."/>
            <person name="Arimoto A."/>
            <person name="Ishii H."/>
            <person name="Satoh N."/>
            <person name="Nishiyama T."/>
            <person name="Hasebe M."/>
            <person name="Maruyama T."/>
            <person name="Minagawa J."/>
            <person name="Obokata J."/>
            <person name="Shigenobu S."/>
        </authorList>
    </citation>
    <scope>NUCLEOTIDE SEQUENCE [LARGE SCALE GENOMIC DNA]</scope>
</reference>
<dbReference type="EMBL" id="BMAT01014015">
    <property type="protein sequence ID" value="GFS24950.1"/>
    <property type="molecule type" value="Genomic_DNA"/>
</dbReference>
<dbReference type="Proteomes" id="UP000762676">
    <property type="component" value="Unassembled WGS sequence"/>
</dbReference>
<dbReference type="AlphaFoldDB" id="A0AAV4JTA7"/>
<proteinExistence type="predicted"/>
<evidence type="ECO:0000313" key="2">
    <source>
        <dbReference type="EMBL" id="GFS24950.1"/>
    </source>
</evidence>
<keyword evidence="3" id="KW-1185">Reference proteome</keyword>
<feature type="region of interest" description="Disordered" evidence="1">
    <location>
        <begin position="66"/>
        <end position="89"/>
    </location>
</feature>
<evidence type="ECO:0000256" key="1">
    <source>
        <dbReference type="SAM" id="MobiDB-lite"/>
    </source>
</evidence>
<comment type="caution">
    <text evidence="2">The sequence shown here is derived from an EMBL/GenBank/DDBJ whole genome shotgun (WGS) entry which is preliminary data.</text>
</comment>